<feature type="compositionally biased region" description="Polar residues" evidence="1">
    <location>
        <begin position="367"/>
        <end position="380"/>
    </location>
</feature>
<sequence>MASDVRHLSTMRGRLSEVQSGSQTKQLLGKSFLLEIENRQTRQTVAESIVNAGGNIMDSFGDENPYCVVSDHSLALKIEKWKKDDPRLSNEKMLRAMPALLREAISRSVKIRSPQLFLTQMTSYLSRKDKAASATTSNSTIRGKPNLGRENSAKLERNAPKVVPKPSRTSSDQGKGKDERSFIRIDVAGRKPDIRFVQREAFGTLYSGADSGFSIFKQADSSLAEKRRREYDLFLKGKYQPPIKNYKLDEPDNYCQFCQKTVLGDRKIHERTDEHRNKVKTQGLTPTLERIVQNARLRLKAQENGIKRTQKSTHDKMTIMEKSKRCRVEYEYGENEMKSNWSTLKENKVEMTGEKSSVLSPRRRQNRILQSSSQGDYDLL</sequence>
<evidence type="ECO:0000313" key="2">
    <source>
        <dbReference type="EMBL" id="EGT33639.1"/>
    </source>
</evidence>
<gene>
    <name evidence="2" type="ORF">CAEBREN_06643</name>
</gene>
<name>G0MK43_CAEBE</name>
<dbReference type="OrthoDB" id="21380at2759"/>
<evidence type="ECO:0000313" key="3">
    <source>
        <dbReference type="Proteomes" id="UP000008068"/>
    </source>
</evidence>
<keyword evidence="3" id="KW-1185">Reference proteome</keyword>
<dbReference type="Proteomes" id="UP000008068">
    <property type="component" value="Unassembled WGS sequence"/>
</dbReference>
<proteinExistence type="predicted"/>
<protein>
    <recommendedName>
        <fullName evidence="4">DBF4-type domain-containing protein</fullName>
    </recommendedName>
</protein>
<dbReference type="FunCoup" id="G0MK43">
    <property type="interactions" value="302"/>
</dbReference>
<evidence type="ECO:0000256" key="1">
    <source>
        <dbReference type="SAM" id="MobiDB-lite"/>
    </source>
</evidence>
<organism evidence="3">
    <name type="scientific">Caenorhabditis brenneri</name>
    <name type="common">Nematode worm</name>
    <dbReference type="NCBI Taxonomy" id="135651"/>
    <lineage>
        <taxon>Eukaryota</taxon>
        <taxon>Metazoa</taxon>
        <taxon>Ecdysozoa</taxon>
        <taxon>Nematoda</taxon>
        <taxon>Chromadorea</taxon>
        <taxon>Rhabditida</taxon>
        <taxon>Rhabditina</taxon>
        <taxon>Rhabditomorpha</taxon>
        <taxon>Rhabditoidea</taxon>
        <taxon>Rhabditidae</taxon>
        <taxon>Peloderinae</taxon>
        <taxon>Caenorhabditis</taxon>
    </lineage>
</organism>
<feature type="region of interest" description="Disordered" evidence="1">
    <location>
        <begin position="128"/>
        <end position="181"/>
    </location>
</feature>
<dbReference type="EMBL" id="GL379798">
    <property type="protein sequence ID" value="EGT33639.1"/>
    <property type="molecule type" value="Genomic_DNA"/>
</dbReference>
<feature type="region of interest" description="Disordered" evidence="1">
    <location>
        <begin position="350"/>
        <end position="380"/>
    </location>
</feature>
<reference evidence="3" key="1">
    <citation type="submission" date="2011-07" db="EMBL/GenBank/DDBJ databases">
        <authorList>
            <consortium name="Caenorhabditis brenneri Sequencing and Analysis Consortium"/>
            <person name="Wilson R.K."/>
        </authorList>
    </citation>
    <scope>NUCLEOTIDE SEQUENCE [LARGE SCALE GENOMIC DNA]</scope>
    <source>
        <strain evidence="3">PB2801</strain>
    </source>
</reference>
<evidence type="ECO:0008006" key="4">
    <source>
        <dbReference type="Google" id="ProtNLM"/>
    </source>
</evidence>
<dbReference type="AlphaFoldDB" id="G0MK43"/>
<accession>G0MK43</accession>
<dbReference type="InParanoid" id="G0MK43"/>
<dbReference type="HOGENOM" id="CLU_736169_0_0_1"/>
<dbReference type="OMA" id="RTDEHRN"/>
<dbReference type="eggNOG" id="ENOG502T1A8">
    <property type="taxonomic scope" value="Eukaryota"/>
</dbReference>
<dbReference type="STRING" id="135651.G0MK43"/>